<dbReference type="InterPro" id="IPR008979">
    <property type="entry name" value="Galactose-bd-like_sf"/>
</dbReference>
<dbReference type="PANTHER" id="PTHR24543">
    <property type="entry name" value="MULTICOPPER OXIDASE-RELATED"/>
    <property type="match status" value="1"/>
</dbReference>
<evidence type="ECO:0000313" key="3">
    <source>
        <dbReference type="Proteomes" id="UP001195483"/>
    </source>
</evidence>
<name>A0AAE0WEB5_9BIVA</name>
<sequence>MSSYKFLSESKKVIKSKLYSSCPFLPSSSASTTISTLSTTIPTTTTPMSTGSPPTSTSTRSIATSTAPTQASITSITITSNSSHFNLVPFGINGPRVCHEYLVSGSRGVADSQLSASSVFGPGHEARRGRLHVHVEHHPNGFKLMGGWSALSTDPNPWIQASLAADMELYDYYGPSISLVTAFMFIYILHQVRFNWLSLVQGVITQGRHVDTQTRCCDQWITRYKAEYSLDGVTWQSVRNHSNDVVNIGLLPKY</sequence>
<dbReference type="Gene3D" id="2.60.120.260">
    <property type="entry name" value="Galactose-binding domain-like"/>
    <property type="match status" value="1"/>
</dbReference>
<keyword evidence="3" id="KW-1185">Reference proteome</keyword>
<proteinExistence type="predicted"/>
<reference evidence="2" key="3">
    <citation type="submission" date="2023-05" db="EMBL/GenBank/DDBJ databases">
        <authorList>
            <person name="Smith C.H."/>
        </authorList>
    </citation>
    <scope>NUCLEOTIDE SEQUENCE</scope>
    <source>
        <strain evidence="2">CHS0354</strain>
        <tissue evidence="2">Mantle</tissue>
    </source>
</reference>
<reference evidence="2" key="1">
    <citation type="journal article" date="2021" name="Genome Biol. Evol.">
        <title>A High-Quality Reference Genome for a Parasitic Bivalve with Doubly Uniparental Inheritance (Bivalvia: Unionida).</title>
        <authorList>
            <person name="Smith C.H."/>
        </authorList>
    </citation>
    <scope>NUCLEOTIDE SEQUENCE</scope>
    <source>
        <strain evidence="2">CHS0354</strain>
    </source>
</reference>
<evidence type="ECO:0000256" key="1">
    <source>
        <dbReference type="SAM" id="MobiDB-lite"/>
    </source>
</evidence>
<organism evidence="2 3">
    <name type="scientific">Potamilus streckersoni</name>
    <dbReference type="NCBI Taxonomy" id="2493646"/>
    <lineage>
        <taxon>Eukaryota</taxon>
        <taxon>Metazoa</taxon>
        <taxon>Spiralia</taxon>
        <taxon>Lophotrochozoa</taxon>
        <taxon>Mollusca</taxon>
        <taxon>Bivalvia</taxon>
        <taxon>Autobranchia</taxon>
        <taxon>Heteroconchia</taxon>
        <taxon>Palaeoheterodonta</taxon>
        <taxon>Unionida</taxon>
        <taxon>Unionoidea</taxon>
        <taxon>Unionidae</taxon>
        <taxon>Ambleminae</taxon>
        <taxon>Lampsilini</taxon>
        <taxon>Potamilus</taxon>
    </lineage>
</organism>
<dbReference type="EMBL" id="JAEAOA010001867">
    <property type="protein sequence ID" value="KAK3612133.1"/>
    <property type="molecule type" value="Genomic_DNA"/>
</dbReference>
<dbReference type="AlphaFoldDB" id="A0AAE0WEB5"/>
<reference evidence="2" key="2">
    <citation type="journal article" date="2021" name="Genome Biol. Evol.">
        <title>Developing a high-quality reference genome for a parasitic bivalve with doubly uniparental inheritance (Bivalvia: Unionida).</title>
        <authorList>
            <person name="Smith C.H."/>
        </authorList>
    </citation>
    <scope>NUCLEOTIDE SEQUENCE</scope>
    <source>
        <strain evidence="2">CHS0354</strain>
        <tissue evidence="2">Mantle</tissue>
    </source>
</reference>
<accession>A0AAE0WEB5</accession>
<comment type="caution">
    <text evidence="2">The sequence shown here is derived from an EMBL/GenBank/DDBJ whole genome shotgun (WGS) entry which is preliminary data.</text>
</comment>
<protein>
    <recommendedName>
        <fullName evidence="4">F5/8 type C domain-containing protein</fullName>
    </recommendedName>
</protein>
<dbReference type="Proteomes" id="UP001195483">
    <property type="component" value="Unassembled WGS sequence"/>
</dbReference>
<feature type="region of interest" description="Disordered" evidence="1">
    <location>
        <begin position="39"/>
        <end position="68"/>
    </location>
</feature>
<evidence type="ECO:0008006" key="4">
    <source>
        <dbReference type="Google" id="ProtNLM"/>
    </source>
</evidence>
<dbReference type="SUPFAM" id="SSF49785">
    <property type="entry name" value="Galactose-binding domain-like"/>
    <property type="match status" value="1"/>
</dbReference>
<evidence type="ECO:0000313" key="2">
    <source>
        <dbReference type="EMBL" id="KAK3612133.1"/>
    </source>
</evidence>
<gene>
    <name evidence="2" type="ORF">CHS0354_031206</name>
</gene>